<dbReference type="EMBL" id="CM001220">
    <property type="protein sequence ID" value="AES92703.1"/>
    <property type="molecule type" value="Genomic_DNA"/>
</dbReference>
<dbReference type="InterPro" id="IPR019333">
    <property type="entry name" value="INTS3_N"/>
</dbReference>
<evidence type="ECO:0000313" key="5">
    <source>
        <dbReference type="Proteomes" id="UP000002051"/>
    </source>
</evidence>
<protein>
    <submittedName>
        <fullName evidence="3">Integrator complex subunit 3</fullName>
    </submittedName>
</protein>
<reference evidence="3 5" key="1">
    <citation type="journal article" date="2011" name="Nature">
        <title>The Medicago genome provides insight into the evolution of rhizobial symbioses.</title>
        <authorList>
            <person name="Young N.D."/>
            <person name="Debelle F."/>
            <person name="Oldroyd G.E."/>
            <person name="Geurts R."/>
            <person name="Cannon S.B."/>
            <person name="Udvardi M.K."/>
            <person name="Benedito V.A."/>
            <person name="Mayer K.F."/>
            <person name="Gouzy J."/>
            <person name="Schoof H."/>
            <person name="Van de Peer Y."/>
            <person name="Proost S."/>
            <person name="Cook D.R."/>
            <person name="Meyers B.C."/>
            <person name="Spannagl M."/>
            <person name="Cheung F."/>
            <person name="De Mita S."/>
            <person name="Krishnakumar V."/>
            <person name="Gundlach H."/>
            <person name="Zhou S."/>
            <person name="Mudge J."/>
            <person name="Bharti A.K."/>
            <person name="Murray J.D."/>
            <person name="Naoumkina M.A."/>
            <person name="Rosen B."/>
            <person name="Silverstein K.A."/>
            <person name="Tang H."/>
            <person name="Rombauts S."/>
            <person name="Zhao P.X."/>
            <person name="Zhou P."/>
            <person name="Barbe V."/>
            <person name="Bardou P."/>
            <person name="Bechner M."/>
            <person name="Bellec A."/>
            <person name="Berger A."/>
            <person name="Berges H."/>
            <person name="Bidwell S."/>
            <person name="Bisseling T."/>
            <person name="Choisne N."/>
            <person name="Couloux A."/>
            <person name="Denny R."/>
            <person name="Deshpande S."/>
            <person name="Dai X."/>
            <person name="Doyle J.J."/>
            <person name="Dudez A.M."/>
            <person name="Farmer A.D."/>
            <person name="Fouteau S."/>
            <person name="Franken C."/>
            <person name="Gibelin C."/>
            <person name="Gish J."/>
            <person name="Goldstein S."/>
            <person name="Gonzalez A.J."/>
            <person name="Green P.J."/>
            <person name="Hallab A."/>
            <person name="Hartog M."/>
            <person name="Hua A."/>
            <person name="Humphray S.J."/>
            <person name="Jeong D.H."/>
            <person name="Jing Y."/>
            <person name="Jocker A."/>
            <person name="Kenton S.M."/>
            <person name="Kim D.J."/>
            <person name="Klee K."/>
            <person name="Lai H."/>
            <person name="Lang C."/>
            <person name="Lin S."/>
            <person name="Macmil S.L."/>
            <person name="Magdelenat G."/>
            <person name="Matthews L."/>
            <person name="McCorrison J."/>
            <person name="Monaghan E.L."/>
            <person name="Mun J.H."/>
            <person name="Najar F.Z."/>
            <person name="Nicholson C."/>
            <person name="Noirot C."/>
            <person name="O'Bleness M."/>
            <person name="Paule C.R."/>
            <person name="Poulain J."/>
            <person name="Prion F."/>
            <person name="Qin B."/>
            <person name="Qu C."/>
            <person name="Retzel E.F."/>
            <person name="Riddle C."/>
            <person name="Sallet E."/>
            <person name="Samain S."/>
            <person name="Samson N."/>
            <person name="Sanders I."/>
            <person name="Saurat O."/>
            <person name="Scarpelli C."/>
            <person name="Schiex T."/>
            <person name="Segurens B."/>
            <person name="Severin A.J."/>
            <person name="Sherrier D.J."/>
            <person name="Shi R."/>
            <person name="Sims S."/>
            <person name="Singer S.R."/>
            <person name="Sinharoy S."/>
            <person name="Sterck L."/>
            <person name="Viollet A."/>
            <person name="Wang B.B."/>
            <person name="Wang K."/>
            <person name="Wang M."/>
            <person name="Wang X."/>
            <person name="Warfsmann J."/>
            <person name="Weissenbach J."/>
            <person name="White D.D."/>
            <person name="White J.D."/>
            <person name="Wiley G.B."/>
            <person name="Wincker P."/>
            <person name="Xing Y."/>
            <person name="Yang L."/>
            <person name="Yao Z."/>
            <person name="Ying F."/>
            <person name="Zhai J."/>
            <person name="Zhou L."/>
            <person name="Zuber A."/>
            <person name="Denarie J."/>
            <person name="Dixon R.A."/>
            <person name="May G.D."/>
            <person name="Schwartz D.C."/>
            <person name="Rogers J."/>
            <person name="Quetier F."/>
            <person name="Town C.D."/>
            <person name="Roe B.A."/>
        </authorList>
    </citation>
    <scope>NUCLEOTIDE SEQUENCE [LARGE SCALE GENOMIC DNA]</scope>
    <source>
        <strain evidence="3">A17</strain>
        <strain evidence="4 5">cv. Jemalong A17</strain>
    </source>
</reference>
<evidence type="ECO:0000313" key="3">
    <source>
        <dbReference type="EMBL" id="AES92703.1"/>
    </source>
</evidence>
<dbReference type="AlphaFoldDB" id="G7JKH6"/>
<organism evidence="3 5">
    <name type="scientific">Medicago truncatula</name>
    <name type="common">Barrel medic</name>
    <name type="synonym">Medicago tribuloides</name>
    <dbReference type="NCBI Taxonomy" id="3880"/>
    <lineage>
        <taxon>Eukaryota</taxon>
        <taxon>Viridiplantae</taxon>
        <taxon>Streptophyta</taxon>
        <taxon>Embryophyta</taxon>
        <taxon>Tracheophyta</taxon>
        <taxon>Spermatophyta</taxon>
        <taxon>Magnoliopsida</taxon>
        <taxon>eudicotyledons</taxon>
        <taxon>Gunneridae</taxon>
        <taxon>Pentapetalae</taxon>
        <taxon>rosids</taxon>
        <taxon>fabids</taxon>
        <taxon>Fabales</taxon>
        <taxon>Fabaceae</taxon>
        <taxon>Papilionoideae</taxon>
        <taxon>50 kb inversion clade</taxon>
        <taxon>NPAAA clade</taxon>
        <taxon>Hologalegina</taxon>
        <taxon>IRL clade</taxon>
        <taxon>Trifolieae</taxon>
        <taxon>Medicago</taxon>
    </lineage>
</organism>
<gene>
    <name evidence="3" type="ordered locus">MTR_4g132950</name>
</gene>
<dbReference type="EnsemblPlants" id="AES92703">
    <property type="protein sequence ID" value="AES92703"/>
    <property type="gene ID" value="MTR_4g132950"/>
</dbReference>
<dbReference type="Pfam" id="PF10189">
    <property type="entry name" value="Ints3_N"/>
    <property type="match status" value="1"/>
</dbReference>
<feature type="region of interest" description="Disordered" evidence="1">
    <location>
        <begin position="1"/>
        <end position="20"/>
    </location>
</feature>
<evidence type="ECO:0000256" key="1">
    <source>
        <dbReference type="SAM" id="MobiDB-lite"/>
    </source>
</evidence>
<dbReference type="STRING" id="3880.G7JKH6"/>
<name>G7JKH6_MEDTR</name>
<reference evidence="4" key="3">
    <citation type="submission" date="2015-04" db="UniProtKB">
        <authorList>
            <consortium name="EnsemblPlants"/>
        </authorList>
    </citation>
    <scope>IDENTIFICATION</scope>
    <source>
        <strain evidence="4">cv. Jemalong A17</strain>
    </source>
</reference>
<dbReference type="HOGENOM" id="CLU_2501335_0_0_1"/>
<dbReference type="PANTHER" id="PTHR13587:SF7">
    <property type="entry name" value="INTEGRATOR COMPLEX SUBUNIT 3"/>
    <property type="match status" value="1"/>
</dbReference>
<dbReference type="Proteomes" id="UP000002051">
    <property type="component" value="Chromosome 4"/>
</dbReference>
<evidence type="ECO:0000313" key="4">
    <source>
        <dbReference type="EnsemblPlants" id="AES92703"/>
    </source>
</evidence>
<sequence length="86" mass="10050">MTMRWSKNDEVTKTQEECSAHHPPNEIILSDVVPRWAVIGWLLTTFRRKNYVDANAELMKIEPAILLTVHSISQYFDMSHDQQYSS</sequence>
<dbReference type="InterPro" id="IPR045334">
    <property type="entry name" value="INTS3"/>
</dbReference>
<feature type="domain" description="Integrator complex subunit 3 N-terminal" evidence="2">
    <location>
        <begin position="18"/>
        <end position="80"/>
    </location>
</feature>
<evidence type="ECO:0000259" key="2">
    <source>
        <dbReference type="Pfam" id="PF10189"/>
    </source>
</evidence>
<proteinExistence type="predicted"/>
<reference evidence="3 5" key="2">
    <citation type="journal article" date="2014" name="BMC Genomics">
        <title>An improved genome release (version Mt4.0) for the model legume Medicago truncatula.</title>
        <authorList>
            <person name="Tang H."/>
            <person name="Krishnakumar V."/>
            <person name="Bidwell S."/>
            <person name="Rosen B."/>
            <person name="Chan A."/>
            <person name="Zhou S."/>
            <person name="Gentzbittel L."/>
            <person name="Childs K.L."/>
            <person name="Yandell M."/>
            <person name="Gundlach H."/>
            <person name="Mayer K.F."/>
            <person name="Schwartz D.C."/>
            <person name="Town C.D."/>
        </authorList>
    </citation>
    <scope>GENOME REANNOTATION</scope>
    <source>
        <strain evidence="4 5">cv. Jemalong A17</strain>
    </source>
</reference>
<dbReference type="PaxDb" id="3880-AES92703"/>
<keyword evidence="5" id="KW-1185">Reference proteome</keyword>
<dbReference type="PANTHER" id="PTHR13587">
    <property type="entry name" value="INTEGRATOR COMPLEX SUBUNIT 3"/>
    <property type="match status" value="1"/>
</dbReference>
<accession>G7JKH6</accession>